<dbReference type="Pfam" id="PF04542">
    <property type="entry name" value="Sigma70_r2"/>
    <property type="match status" value="1"/>
</dbReference>
<dbReference type="InterPro" id="IPR013325">
    <property type="entry name" value="RNA_pol_sigma_r2"/>
</dbReference>
<comment type="similarity">
    <text evidence="1">Belongs to the sigma-70 factor family. ECF subfamily.</text>
</comment>
<dbReference type="GO" id="GO:0006352">
    <property type="term" value="P:DNA-templated transcription initiation"/>
    <property type="evidence" value="ECO:0007669"/>
    <property type="project" value="InterPro"/>
</dbReference>
<dbReference type="EMBL" id="MEWZ01000002">
    <property type="protein sequence ID" value="OGC87670.1"/>
    <property type="molecule type" value="Genomic_DNA"/>
</dbReference>
<proteinExistence type="inferred from homology"/>
<dbReference type="InterPro" id="IPR039425">
    <property type="entry name" value="RNA_pol_sigma-70-like"/>
</dbReference>
<dbReference type="Gene3D" id="1.10.10.10">
    <property type="entry name" value="Winged helix-like DNA-binding domain superfamily/Winged helix DNA-binding domain"/>
    <property type="match status" value="1"/>
</dbReference>
<evidence type="ECO:0000313" key="9">
    <source>
        <dbReference type="Proteomes" id="UP000178585"/>
    </source>
</evidence>
<dbReference type="STRING" id="1797245.A2949_02105"/>
<dbReference type="InterPro" id="IPR013324">
    <property type="entry name" value="RNA_pol_sigma_r3/r4-like"/>
</dbReference>
<dbReference type="InterPro" id="IPR007627">
    <property type="entry name" value="RNA_pol_sigma70_r2"/>
</dbReference>
<evidence type="ECO:0008006" key="10">
    <source>
        <dbReference type="Google" id="ProtNLM"/>
    </source>
</evidence>
<keyword evidence="3" id="KW-0731">Sigma factor</keyword>
<evidence type="ECO:0000256" key="2">
    <source>
        <dbReference type="ARBA" id="ARBA00023015"/>
    </source>
</evidence>
<reference evidence="8 9" key="1">
    <citation type="journal article" date="2016" name="Nat. Commun.">
        <title>Thousands of microbial genomes shed light on interconnected biogeochemical processes in an aquifer system.</title>
        <authorList>
            <person name="Anantharaman K."/>
            <person name="Brown C.T."/>
            <person name="Hug L.A."/>
            <person name="Sharon I."/>
            <person name="Castelle C.J."/>
            <person name="Probst A.J."/>
            <person name="Thomas B.C."/>
            <person name="Singh A."/>
            <person name="Wilkins M.J."/>
            <person name="Karaoz U."/>
            <person name="Brodie E.L."/>
            <person name="Williams K.H."/>
            <person name="Hubbard S.S."/>
            <person name="Banfield J.F."/>
        </authorList>
    </citation>
    <scope>NUCLEOTIDE SEQUENCE [LARGE SCALE GENOMIC DNA]</scope>
</reference>
<keyword evidence="5" id="KW-0804">Transcription</keyword>
<feature type="domain" description="RNA polymerase sigma factor 70 region 4 type 2" evidence="7">
    <location>
        <begin position="134"/>
        <end position="183"/>
    </location>
</feature>
<dbReference type="InterPro" id="IPR036388">
    <property type="entry name" value="WH-like_DNA-bd_sf"/>
</dbReference>
<dbReference type="NCBIfam" id="TIGR02937">
    <property type="entry name" value="sigma70-ECF"/>
    <property type="match status" value="1"/>
</dbReference>
<sequence>MEYLSLEEKGEGMGDEEVLAASVKHPSLFAFLVRKYEEPFLRKARSIVREQEAAEDIVQECFTKIYLNAEKFKKQEGAQFSSWGYRILINTALTHYARHKRRGLSEFGLDEEIWALIPDKQLRQFEKRELQDLVASVLSRMPSSMARALSLFFIEGKTQEEIAAQEGLSVGAVKTRVHRAKKEFKKIYETITTKS</sequence>
<organism evidence="8 9">
    <name type="scientific">Candidatus Adlerbacteria bacterium RIFCSPLOWO2_01_FULL_54_21b</name>
    <dbReference type="NCBI Taxonomy" id="1797245"/>
    <lineage>
        <taxon>Bacteria</taxon>
        <taxon>Candidatus Adleribacteriota</taxon>
    </lineage>
</organism>
<evidence type="ECO:0000259" key="6">
    <source>
        <dbReference type="Pfam" id="PF04542"/>
    </source>
</evidence>
<dbReference type="GO" id="GO:0003677">
    <property type="term" value="F:DNA binding"/>
    <property type="evidence" value="ECO:0007669"/>
    <property type="project" value="UniProtKB-KW"/>
</dbReference>
<evidence type="ECO:0000256" key="1">
    <source>
        <dbReference type="ARBA" id="ARBA00010641"/>
    </source>
</evidence>
<comment type="caution">
    <text evidence="8">The sequence shown here is derived from an EMBL/GenBank/DDBJ whole genome shotgun (WGS) entry which is preliminary data.</text>
</comment>
<feature type="domain" description="RNA polymerase sigma-70 region 2" evidence="6">
    <location>
        <begin position="32"/>
        <end position="102"/>
    </location>
</feature>
<dbReference type="PANTHER" id="PTHR43133">
    <property type="entry name" value="RNA POLYMERASE ECF-TYPE SIGMA FACTO"/>
    <property type="match status" value="1"/>
</dbReference>
<evidence type="ECO:0000256" key="3">
    <source>
        <dbReference type="ARBA" id="ARBA00023082"/>
    </source>
</evidence>
<keyword evidence="2" id="KW-0805">Transcription regulation</keyword>
<dbReference type="InterPro" id="IPR014284">
    <property type="entry name" value="RNA_pol_sigma-70_dom"/>
</dbReference>
<dbReference type="SUPFAM" id="SSF88659">
    <property type="entry name" value="Sigma3 and sigma4 domains of RNA polymerase sigma factors"/>
    <property type="match status" value="1"/>
</dbReference>
<keyword evidence="4" id="KW-0238">DNA-binding</keyword>
<dbReference type="Gene3D" id="1.10.1740.10">
    <property type="match status" value="1"/>
</dbReference>
<dbReference type="PANTHER" id="PTHR43133:SF8">
    <property type="entry name" value="RNA POLYMERASE SIGMA FACTOR HI_1459-RELATED"/>
    <property type="match status" value="1"/>
</dbReference>
<name>A0A1F4Y116_9BACT</name>
<accession>A0A1F4Y116</accession>
<dbReference type="Pfam" id="PF08281">
    <property type="entry name" value="Sigma70_r4_2"/>
    <property type="match status" value="1"/>
</dbReference>
<dbReference type="AlphaFoldDB" id="A0A1F4Y116"/>
<evidence type="ECO:0000313" key="8">
    <source>
        <dbReference type="EMBL" id="OGC87670.1"/>
    </source>
</evidence>
<dbReference type="GO" id="GO:0016987">
    <property type="term" value="F:sigma factor activity"/>
    <property type="evidence" value="ECO:0007669"/>
    <property type="project" value="UniProtKB-KW"/>
</dbReference>
<evidence type="ECO:0000256" key="4">
    <source>
        <dbReference type="ARBA" id="ARBA00023125"/>
    </source>
</evidence>
<protein>
    <recommendedName>
        <fullName evidence="10">HTH luxR-type domain-containing protein</fullName>
    </recommendedName>
</protein>
<dbReference type="CDD" id="cd06171">
    <property type="entry name" value="Sigma70_r4"/>
    <property type="match status" value="1"/>
</dbReference>
<dbReference type="SUPFAM" id="SSF88946">
    <property type="entry name" value="Sigma2 domain of RNA polymerase sigma factors"/>
    <property type="match status" value="1"/>
</dbReference>
<gene>
    <name evidence="8" type="ORF">A2949_02105</name>
</gene>
<evidence type="ECO:0000259" key="7">
    <source>
        <dbReference type="Pfam" id="PF08281"/>
    </source>
</evidence>
<evidence type="ECO:0000256" key="5">
    <source>
        <dbReference type="ARBA" id="ARBA00023163"/>
    </source>
</evidence>
<dbReference type="Proteomes" id="UP000178585">
    <property type="component" value="Unassembled WGS sequence"/>
</dbReference>
<dbReference type="InterPro" id="IPR013249">
    <property type="entry name" value="RNA_pol_sigma70_r4_t2"/>
</dbReference>